<evidence type="ECO:0000313" key="2">
    <source>
        <dbReference type="EMBL" id="CAB4827486.1"/>
    </source>
</evidence>
<feature type="region of interest" description="Disordered" evidence="1">
    <location>
        <begin position="1"/>
        <end position="26"/>
    </location>
</feature>
<dbReference type="AlphaFoldDB" id="A0A6J7A3P8"/>
<dbReference type="GO" id="GO:0016811">
    <property type="term" value="F:hydrolase activity, acting on carbon-nitrogen (but not peptide) bonds, in linear amides"/>
    <property type="evidence" value="ECO:0007669"/>
    <property type="project" value="TreeGrafter"/>
</dbReference>
<dbReference type="NCBIfam" id="TIGR03446">
    <property type="entry name" value="mycothiol_Mca"/>
    <property type="match status" value="1"/>
</dbReference>
<proteinExistence type="predicted"/>
<dbReference type="SUPFAM" id="SSF102588">
    <property type="entry name" value="LmbE-like"/>
    <property type="match status" value="1"/>
</dbReference>
<dbReference type="InterPro" id="IPR017811">
    <property type="entry name" value="Mca"/>
</dbReference>
<name>A0A6J7A3P8_9ZZZZ</name>
<dbReference type="InterPro" id="IPR003737">
    <property type="entry name" value="GlcNAc_PI_deacetylase-related"/>
</dbReference>
<reference evidence="2" key="1">
    <citation type="submission" date="2020-05" db="EMBL/GenBank/DDBJ databases">
        <authorList>
            <person name="Chiriac C."/>
            <person name="Salcher M."/>
            <person name="Ghai R."/>
            <person name="Kavagutti S V."/>
        </authorList>
    </citation>
    <scope>NUCLEOTIDE SEQUENCE</scope>
</reference>
<dbReference type="GO" id="GO:0010126">
    <property type="term" value="P:mycothiol metabolic process"/>
    <property type="evidence" value="ECO:0007669"/>
    <property type="project" value="InterPro"/>
</dbReference>
<dbReference type="EMBL" id="CAFAAQ010000302">
    <property type="protein sequence ID" value="CAB4827486.1"/>
    <property type="molecule type" value="Genomic_DNA"/>
</dbReference>
<dbReference type="PANTHER" id="PTHR12993:SF11">
    <property type="entry name" value="N-ACETYLGLUCOSAMINYL-PHOSPHATIDYLINOSITOL DE-N-ACETYLASE"/>
    <property type="match status" value="1"/>
</dbReference>
<evidence type="ECO:0000256" key="1">
    <source>
        <dbReference type="SAM" id="MobiDB-lite"/>
    </source>
</evidence>
<dbReference type="Pfam" id="PF02585">
    <property type="entry name" value="PIG-L"/>
    <property type="match status" value="1"/>
</dbReference>
<dbReference type="Gene3D" id="3.40.50.10320">
    <property type="entry name" value="LmbE-like"/>
    <property type="match status" value="1"/>
</dbReference>
<organism evidence="2">
    <name type="scientific">freshwater metagenome</name>
    <dbReference type="NCBI Taxonomy" id="449393"/>
    <lineage>
        <taxon>unclassified sequences</taxon>
        <taxon>metagenomes</taxon>
        <taxon>ecological metagenomes</taxon>
    </lineage>
</organism>
<accession>A0A6J7A3P8</accession>
<sequence>MTASSPLRLLTVHAHPDDESSKGAPSIARYRSEGILSTLVCCTGGEAGDILNPAMDRPEVRENLAQVRLDELATAAEIIGYDTVDMLGYHDSGMPDSETNSRPDNFWNAPLDEAVERLVRIIRRDKPQVIVTYGDDQQHYAHPDHLKVHEITLPAFARAGDSEWYADAGKPWQPLKLYYTEWSKERILALHSKFVELGLESPFAGDWLERLEALETTDRITTRVEIGDFYEVREKALIAHATQVDPTEKFWFGLPTEVARDAHPFDDYVLAQSLVESDLPENDLFAGIPGRS</sequence>
<dbReference type="InterPro" id="IPR024078">
    <property type="entry name" value="LmbE-like_dom_sf"/>
</dbReference>
<gene>
    <name evidence="2" type="ORF">UFOPK3046_02123</name>
</gene>
<protein>
    <submittedName>
        <fullName evidence="2">Unannotated protein</fullName>
    </submittedName>
</protein>
<dbReference type="PANTHER" id="PTHR12993">
    <property type="entry name" value="N-ACETYLGLUCOSAMINYL-PHOSPHATIDYLINOSITOL DE-N-ACETYLASE-RELATED"/>
    <property type="match status" value="1"/>
</dbReference>